<dbReference type="AlphaFoldDB" id="A0A7T5R3W0"/>
<evidence type="ECO:0000259" key="2">
    <source>
        <dbReference type="Pfam" id="PF01478"/>
    </source>
</evidence>
<dbReference type="GO" id="GO:0016020">
    <property type="term" value="C:membrane"/>
    <property type="evidence" value="ECO:0007669"/>
    <property type="project" value="InterPro"/>
</dbReference>
<dbReference type="Pfam" id="PF01478">
    <property type="entry name" value="Peptidase_A24"/>
    <property type="match status" value="1"/>
</dbReference>
<feature type="transmembrane region" description="Helical" evidence="1">
    <location>
        <begin position="105"/>
        <end position="126"/>
    </location>
</feature>
<keyword evidence="1" id="KW-0472">Membrane</keyword>
<evidence type="ECO:0000313" key="3">
    <source>
        <dbReference type="EMBL" id="QQG36971.1"/>
    </source>
</evidence>
<dbReference type="EMBL" id="CP066681">
    <property type="protein sequence ID" value="QQG36971.1"/>
    <property type="molecule type" value="Genomic_DNA"/>
</dbReference>
<reference evidence="3 4" key="1">
    <citation type="submission" date="2020-07" db="EMBL/GenBank/DDBJ databases">
        <title>Huge and variable diversity of episymbiotic CPR bacteria and DPANN archaea in groundwater ecosystems.</title>
        <authorList>
            <person name="He C.Y."/>
            <person name="Keren R."/>
            <person name="Whittaker M."/>
            <person name="Farag I.F."/>
            <person name="Doudna J."/>
            <person name="Cate J.H.D."/>
            <person name="Banfield J.F."/>
        </authorList>
    </citation>
    <scope>NUCLEOTIDE SEQUENCE [LARGE SCALE GENOMIC DNA]</scope>
    <source>
        <strain evidence="3">NC_groundwater_70_Ag_B-0.1um_54_66</strain>
    </source>
</reference>
<feature type="domain" description="Prepilin type IV endopeptidase peptidase" evidence="2">
    <location>
        <begin position="14"/>
        <end position="120"/>
    </location>
</feature>
<evidence type="ECO:0000256" key="1">
    <source>
        <dbReference type="SAM" id="Phobius"/>
    </source>
</evidence>
<feature type="transmembrane region" description="Helical" evidence="1">
    <location>
        <begin position="34"/>
        <end position="54"/>
    </location>
</feature>
<dbReference type="InterPro" id="IPR000045">
    <property type="entry name" value="Prepilin_IV_endopep_pep"/>
</dbReference>
<name>A0A7T5R3W0_9BACT</name>
<keyword evidence="1" id="KW-1133">Transmembrane helix</keyword>
<sequence length="184" mass="19406">MLFLVVFLSALLAAIGLGLLSAWSDMRGMTIPNGYSVGILLAFVFAFIACRLGGNPEPFGGLAAHLITGALVFAVTFCMTIGKMMGGGDSKLMTAYAFWMGPQNIMVFLFAMAAFGFLLGWLALFFKKAKPFKNATEGSWLARVQGGQAVIPYGVPIMTGALFAFIDGGYASLDMLAGFLQAAG</sequence>
<dbReference type="Proteomes" id="UP000595362">
    <property type="component" value="Chromosome"/>
</dbReference>
<dbReference type="Gene3D" id="1.20.120.1220">
    <property type="match status" value="1"/>
</dbReference>
<organism evidence="3 4">
    <name type="scientific">Micavibrio aeruginosavorus</name>
    <dbReference type="NCBI Taxonomy" id="349221"/>
    <lineage>
        <taxon>Bacteria</taxon>
        <taxon>Pseudomonadati</taxon>
        <taxon>Bdellovibrionota</taxon>
        <taxon>Bdellovibrionia</taxon>
        <taxon>Bdellovibrionales</taxon>
        <taxon>Pseudobdellovibrionaceae</taxon>
        <taxon>Micavibrio</taxon>
    </lineage>
</organism>
<gene>
    <name evidence="3" type="ORF">HYS17_04165</name>
</gene>
<keyword evidence="1" id="KW-0812">Transmembrane</keyword>
<evidence type="ECO:0000313" key="4">
    <source>
        <dbReference type="Proteomes" id="UP000595362"/>
    </source>
</evidence>
<protein>
    <submittedName>
        <fullName evidence="3">Prepilin peptidase</fullName>
    </submittedName>
</protein>
<feature type="transmembrane region" description="Helical" evidence="1">
    <location>
        <begin position="66"/>
        <end position="85"/>
    </location>
</feature>
<proteinExistence type="predicted"/>
<accession>A0A7T5R3W0</accession>
<dbReference type="GO" id="GO:0004190">
    <property type="term" value="F:aspartic-type endopeptidase activity"/>
    <property type="evidence" value="ECO:0007669"/>
    <property type="project" value="InterPro"/>
</dbReference>